<feature type="compositionally biased region" description="Polar residues" evidence="1">
    <location>
        <begin position="188"/>
        <end position="201"/>
    </location>
</feature>
<organism evidence="2 3">
    <name type="scientific">Diaporthe helianthi</name>
    <dbReference type="NCBI Taxonomy" id="158607"/>
    <lineage>
        <taxon>Eukaryota</taxon>
        <taxon>Fungi</taxon>
        <taxon>Dikarya</taxon>
        <taxon>Ascomycota</taxon>
        <taxon>Pezizomycotina</taxon>
        <taxon>Sordariomycetes</taxon>
        <taxon>Sordariomycetidae</taxon>
        <taxon>Diaporthales</taxon>
        <taxon>Diaporthaceae</taxon>
        <taxon>Diaporthe</taxon>
    </lineage>
</organism>
<feature type="region of interest" description="Disordered" evidence="1">
    <location>
        <begin position="174"/>
        <end position="201"/>
    </location>
</feature>
<comment type="caution">
    <text evidence="2">The sequence shown here is derived from an EMBL/GenBank/DDBJ whole genome shotgun (WGS) entry which is preliminary data.</text>
</comment>
<dbReference type="EMBL" id="MAVT02000215">
    <property type="protein sequence ID" value="POS78069.1"/>
    <property type="molecule type" value="Genomic_DNA"/>
</dbReference>
<dbReference type="OrthoDB" id="5224911at2759"/>
<dbReference type="Proteomes" id="UP000094444">
    <property type="component" value="Unassembled WGS sequence"/>
</dbReference>
<keyword evidence="3" id="KW-1185">Reference proteome</keyword>
<dbReference type="InParanoid" id="A0A2P5I6D9"/>
<sequence length="288" mass="31413">MKLGWTDLPGMGAQAIALLPTFYKSSGRYINVFSRARRGEVHLRSGSASVLATQSLFHPSESGTVLPDANKMDSLYNDNIYIEEEQSDTWVMVRETLHCDKTRQQIEACDASSTKNHATIVDNEARSDLAWEAAQKRSYPPTTGVGLHKVEFWGANPTSDPKVVEFADSTATGRTFSTPGDIAEDDSPSQPLTQANLSPDNTPALIKDIQTWINGDLDWLRLPVSCDQASEVPFARATTCYTSGGSLDFAVIPAQPSSFGRDALAIGARFEQTPLANIYGSDMELDED</sequence>
<accession>A0A2P5I6D9</accession>
<evidence type="ECO:0000313" key="2">
    <source>
        <dbReference type="EMBL" id="POS78069.1"/>
    </source>
</evidence>
<protein>
    <submittedName>
        <fullName evidence="2">Uncharacterized protein</fullName>
    </submittedName>
</protein>
<evidence type="ECO:0000313" key="3">
    <source>
        <dbReference type="Proteomes" id="UP000094444"/>
    </source>
</evidence>
<reference evidence="2" key="1">
    <citation type="submission" date="2017-09" db="EMBL/GenBank/DDBJ databases">
        <title>Polyketide synthases of a Diaporthe helianthi virulent isolate.</title>
        <authorList>
            <person name="Baroncelli R."/>
        </authorList>
    </citation>
    <scope>NUCLEOTIDE SEQUENCE [LARGE SCALE GENOMIC DNA]</scope>
    <source>
        <strain evidence="2">7/96</strain>
    </source>
</reference>
<evidence type="ECO:0000256" key="1">
    <source>
        <dbReference type="SAM" id="MobiDB-lite"/>
    </source>
</evidence>
<gene>
    <name evidence="2" type="ORF">DHEL01_v203522</name>
</gene>
<proteinExistence type="predicted"/>
<name>A0A2P5I6D9_DIAHE</name>
<dbReference type="AlphaFoldDB" id="A0A2P5I6D9"/>